<protein>
    <submittedName>
        <fullName evidence="2">Uncharacterized protein</fullName>
    </submittedName>
</protein>
<name>A0A1G1Z2W4_9BACT</name>
<keyword evidence="1" id="KW-1133">Transmembrane helix</keyword>
<sequence>MQIPYPIIYGGWLIYSFVGLVASIIWFPFWLLGRICLYIAGAWFLFLLITIAAIKDIGIMRRATKEWRLEQKSKIPKPGLVNLVEKIFEKTERNHNVVVEQYYLLKEL</sequence>
<proteinExistence type="predicted"/>
<evidence type="ECO:0000313" key="3">
    <source>
        <dbReference type="Proteomes" id="UP000178515"/>
    </source>
</evidence>
<keyword evidence="1" id="KW-0472">Membrane</keyword>
<gene>
    <name evidence="2" type="ORF">A3F24_02095</name>
</gene>
<organism evidence="2 3">
    <name type="scientific">Candidatus Colwellbacteria bacterium RIFCSPHIGHO2_12_FULL_44_17</name>
    <dbReference type="NCBI Taxonomy" id="1797689"/>
    <lineage>
        <taxon>Bacteria</taxon>
        <taxon>Candidatus Colwelliibacteriota</taxon>
    </lineage>
</organism>
<dbReference type="Proteomes" id="UP000178515">
    <property type="component" value="Unassembled WGS sequence"/>
</dbReference>
<comment type="caution">
    <text evidence="2">The sequence shown here is derived from an EMBL/GenBank/DDBJ whole genome shotgun (WGS) entry which is preliminary data.</text>
</comment>
<dbReference type="EMBL" id="MHIX01000030">
    <property type="protein sequence ID" value="OGY58968.1"/>
    <property type="molecule type" value="Genomic_DNA"/>
</dbReference>
<feature type="transmembrane region" description="Helical" evidence="1">
    <location>
        <begin position="37"/>
        <end position="54"/>
    </location>
</feature>
<accession>A0A1G1Z2W4</accession>
<keyword evidence="1" id="KW-0812">Transmembrane</keyword>
<evidence type="ECO:0000313" key="2">
    <source>
        <dbReference type="EMBL" id="OGY58968.1"/>
    </source>
</evidence>
<reference evidence="2 3" key="1">
    <citation type="journal article" date="2016" name="Nat. Commun.">
        <title>Thousands of microbial genomes shed light on interconnected biogeochemical processes in an aquifer system.</title>
        <authorList>
            <person name="Anantharaman K."/>
            <person name="Brown C.T."/>
            <person name="Hug L.A."/>
            <person name="Sharon I."/>
            <person name="Castelle C.J."/>
            <person name="Probst A.J."/>
            <person name="Thomas B.C."/>
            <person name="Singh A."/>
            <person name="Wilkins M.J."/>
            <person name="Karaoz U."/>
            <person name="Brodie E.L."/>
            <person name="Williams K.H."/>
            <person name="Hubbard S.S."/>
            <person name="Banfield J.F."/>
        </authorList>
    </citation>
    <scope>NUCLEOTIDE SEQUENCE [LARGE SCALE GENOMIC DNA]</scope>
</reference>
<dbReference type="AlphaFoldDB" id="A0A1G1Z2W4"/>
<evidence type="ECO:0000256" key="1">
    <source>
        <dbReference type="SAM" id="Phobius"/>
    </source>
</evidence>
<feature type="transmembrane region" description="Helical" evidence="1">
    <location>
        <begin position="12"/>
        <end position="31"/>
    </location>
</feature>